<proteinExistence type="predicted"/>
<sequence length="399" mass="43566">MSDAADPPPATEQVPAIEQQDEAALPAEPPKDLDTAMSVTPAQAMELNRRAQEIKHGYALLAMKRIENAFAGLDDENNMDQGTEVVDLGDEEKKLNEAMAAYASELQSYGFQPGTNDFETAMADLTQPMDVPKETVQEPTVPVMPPKAVDPLPYHNVWKSGVMELGKDEINVEEKAEEELVPEPPVEVEPTPIPVPPEEEKIDEVPVKEPEPVSLPPPVQPPVTVSTSKPHTQKRLPPILPRPTLKKPTPVVKQSVQARPLTLSFTNFSAAFPTDHSNQPTHHPPPSQHHYHQPSQISLLPPDATPLRVLAPQRMQTSYPGITSPFIAGPVRPMQAGGGMVQAGMQQNKKANPKWAKQAQEQPPPLTIMEAVHGPLPPIKHASQRVLQMSSDSRKGPRG</sequence>
<gene>
    <name evidence="2" type="ORF">SPPG_01193</name>
</gene>
<dbReference type="OrthoDB" id="2154561at2759"/>
<evidence type="ECO:0000313" key="2">
    <source>
        <dbReference type="EMBL" id="KND03735.1"/>
    </source>
</evidence>
<evidence type="ECO:0000256" key="1">
    <source>
        <dbReference type="SAM" id="MobiDB-lite"/>
    </source>
</evidence>
<evidence type="ECO:0000313" key="3">
    <source>
        <dbReference type="Proteomes" id="UP000053201"/>
    </source>
</evidence>
<name>A0A0L0HS55_SPIPD</name>
<feature type="region of interest" description="Disordered" evidence="1">
    <location>
        <begin position="379"/>
        <end position="399"/>
    </location>
</feature>
<dbReference type="InParanoid" id="A0A0L0HS55"/>
<feature type="region of interest" description="Disordered" evidence="1">
    <location>
        <begin position="1"/>
        <end position="37"/>
    </location>
</feature>
<feature type="region of interest" description="Disordered" evidence="1">
    <location>
        <begin position="175"/>
        <end position="251"/>
    </location>
</feature>
<feature type="region of interest" description="Disordered" evidence="1">
    <location>
        <begin position="270"/>
        <end position="302"/>
    </location>
</feature>
<organism evidence="2 3">
    <name type="scientific">Spizellomyces punctatus (strain DAOM BR117)</name>
    <dbReference type="NCBI Taxonomy" id="645134"/>
    <lineage>
        <taxon>Eukaryota</taxon>
        <taxon>Fungi</taxon>
        <taxon>Fungi incertae sedis</taxon>
        <taxon>Chytridiomycota</taxon>
        <taxon>Chytridiomycota incertae sedis</taxon>
        <taxon>Chytridiomycetes</taxon>
        <taxon>Spizellomycetales</taxon>
        <taxon>Spizellomycetaceae</taxon>
        <taxon>Spizellomyces</taxon>
    </lineage>
</organism>
<dbReference type="GeneID" id="27684877"/>
<keyword evidence="3" id="KW-1185">Reference proteome</keyword>
<feature type="compositionally biased region" description="Pro residues" evidence="1">
    <location>
        <begin position="182"/>
        <end position="196"/>
    </location>
</feature>
<dbReference type="AlphaFoldDB" id="A0A0L0HS55"/>
<dbReference type="RefSeq" id="XP_016611774.1">
    <property type="nucleotide sequence ID" value="XM_016749522.1"/>
</dbReference>
<reference evidence="2 3" key="1">
    <citation type="submission" date="2009-08" db="EMBL/GenBank/DDBJ databases">
        <title>The Genome Sequence of Spizellomyces punctatus strain DAOM BR117.</title>
        <authorList>
            <consortium name="The Broad Institute Genome Sequencing Platform"/>
            <person name="Russ C."/>
            <person name="Cuomo C."/>
            <person name="Shea T."/>
            <person name="Young S.K."/>
            <person name="Zeng Q."/>
            <person name="Koehrsen M."/>
            <person name="Haas B."/>
            <person name="Borodovsky M."/>
            <person name="Guigo R."/>
            <person name="Alvarado L."/>
            <person name="Berlin A."/>
            <person name="Bochicchio J."/>
            <person name="Borenstein D."/>
            <person name="Chapman S."/>
            <person name="Chen Z."/>
            <person name="Engels R."/>
            <person name="Freedman E."/>
            <person name="Gellesch M."/>
            <person name="Goldberg J."/>
            <person name="Griggs A."/>
            <person name="Gujja S."/>
            <person name="Heiman D."/>
            <person name="Hepburn T."/>
            <person name="Howarth C."/>
            <person name="Jen D."/>
            <person name="Larson L."/>
            <person name="Lewis B."/>
            <person name="Mehta T."/>
            <person name="Park D."/>
            <person name="Pearson M."/>
            <person name="Roberts A."/>
            <person name="Saif S."/>
            <person name="Shenoy N."/>
            <person name="Sisk P."/>
            <person name="Stolte C."/>
            <person name="Sykes S."/>
            <person name="Thomson T."/>
            <person name="Walk T."/>
            <person name="White J."/>
            <person name="Yandava C."/>
            <person name="Burger G."/>
            <person name="Gray M.W."/>
            <person name="Holland P.W.H."/>
            <person name="King N."/>
            <person name="Lang F.B.F."/>
            <person name="Roger A.J."/>
            <person name="Ruiz-Trillo I."/>
            <person name="Lander E."/>
            <person name="Nusbaum C."/>
        </authorList>
    </citation>
    <scope>NUCLEOTIDE SEQUENCE [LARGE SCALE GENOMIC DNA]</scope>
    <source>
        <strain evidence="2 3">DAOM BR117</strain>
    </source>
</reference>
<accession>A0A0L0HS55</accession>
<dbReference type="EMBL" id="KQ257451">
    <property type="protein sequence ID" value="KND03735.1"/>
    <property type="molecule type" value="Genomic_DNA"/>
</dbReference>
<dbReference type="VEuPathDB" id="FungiDB:SPPG_01193"/>
<feature type="compositionally biased region" description="Pro residues" evidence="1">
    <location>
        <begin position="1"/>
        <end position="10"/>
    </location>
</feature>
<dbReference type="Proteomes" id="UP000053201">
    <property type="component" value="Unassembled WGS sequence"/>
</dbReference>
<protein>
    <submittedName>
        <fullName evidence="2">Uncharacterized protein</fullName>
    </submittedName>
</protein>